<dbReference type="EMBL" id="BAAAIE010000016">
    <property type="protein sequence ID" value="GAA0978370.1"/>
    <property type="molecule type" value="Genomic_DNA"/>
</dbReference>
<sequence>MEMQMRFGEQVYIACHLQILPHVRTRRYRFPRTRRRAHANGPESAPADSGPFLPSVRIVRTDAGA</sequence>
<keyword evidence="3" id="KW-1185">Reference proteome</keyword>
<name>A0ABN1S8I5_9ACTN</name>
<gene>
    <name evidence="2" type="ORF">GCM10009576_031940</name>
</gene>
<evidence type="ECO:0000256" key="1">
    <source>
        <dbReference type="SAM" id="MobiDB-lite"/>
    </source>
</evidence>
<evidence type="ECO:0000313" key="2">
    <source>
        <dbReference type="EMBL" id="GAA0978370.1"/>
    </source>
</evidence>
<proteinExistence type="predicted"/>
<dbReference type="Proteomes" id="UP001500033">
    <property type="component" value="Unassembled WGS sequence"/>
</dbReference>
<comment type="caution">
    <text evidence="2">The sequence shown here is derived from an EMBL/GenBank/DDBJ whole genome shotgun (WGS) entry which is preliminary data.</text>
</comment>
<accession>A0ABN1S8I5</accession>
<reference evidence="2 3" key="1">
    <citation type="journal article" date="2019" name="Int. J. Syst. Evol. Microbiol.">
        <title>The Global Catalogue of Microorganisms (GCM) 10K type strain sequencing project: providing services to taxonomists for standard genome sequencing and annotation.</title>
        <authorList>
            <consortium name="The Broad Institute Genomics Platform"/>
            <consortium name="The Broad Institute Genome Sequencing Center for Infectious Disease"/>
            <person name="Wu L."/>
            <person name="Ma J."/>
        </authorList>
    </citation>
    <scope>NUCLEOTIDE SEQUENCE [LARGE SCALE GENOMIC DNA]</scope>
    <source>
        <strain evidence="2 3">JCM 11445</strain>
    </source>
</reference>
<evidence type="ECO:0000313" key="3">
    <source>
        <dbReference type="Proteomes" id="UP001500033"/>
    </source>
</evidence>
<feature type="region of interest" description="Disordered" evidence="1">
    <location>
        <begin position="33"/>
        <end position="53"/>
    </location>
</feature>
<organism evidence="2 3">
    <name type="scientific">Streptomyces rhizosphaericus</name>
    <dbReference type="NCBI Taxonomy" id="114699"/>
    <lineage>
        <taxon>Bacteria</taxon>
        <taxon>Bacillati</taxon>
        <taxon>Actinomycetota</taxon>
        <taxon>Actinomycetes</taxon>
        <taxon>Kitasatosporales</taxon>
        <taxon>Streptomycetaceae</taxon>
        <taxon>Streptomyces</taxon>
        <taxon>Streptomyces violaceusniger group</taxon>
    </lineage>
</organism>
<protein>
    <submittedName>
        <fullName evidence="2">Uncharacterized protein</fullName>
    </submittedName>
</protein>